<organism evidence="1 2">
    <name type="scientific">Aspergillus leporis</name>
    <dbReference type="NCBI Taxonomy" id="41062"/>
    <lineage>
        <taxon>Eukaryota</taxon>
        <taxon>Fungi</taxon>
        <taxon>Dikarya</taxon>
        <taxon>Ascomycota</taxon>
        <taxon>Pezizomycotina</taxon>
        <taxon>Eurotiomycetes</taxon>
        <taxon>Eurotiomycetidae</taxon>
        <taxon>Eurotiales</taxon>
        <taxon>Aspergillaceae</taxon>
        <taxon>Aspergillus</taxon>
        <taxon>Aspergillus subgen. Circumdati</taxon>
    </lineage>
</organism>
<dbReference type="Proteomes" id="UP000326565">
    <property type="component" value="Unassembled WGS sequence"/>
</dbReference>
<dbReference type="EMBL" id="ML732351">
    <property type="protein sequence ID" value="KAB8069208.1"/>
    <property type="molecule type" value="Genomic_DNA"/>
</dbReference>
<gene>
    <name evidence="1" type="ORF">BDV29DRAFT_161659</name>
</gene>
<dbReference type="AlphaFoldDB" id="A0A5N5WKZ2"/>
<accession>A0A5N5WKZ2</accession>
<name>A0A5N5WKZ2_9EURO</name>
<proteinExistence type="predicted"/>
<protein>
    <submittedName>
        <fullName evidence="1">Uncharacterized protein</fullName>
    </submittedName>
</protein>
<reference evidence="1 2" key="1">
    <citation type="submission" date="2019-04" db="EMBL/GenBank/DDBJ databases">
        <title>Friends and foes A comparative genomics study of 23 Aspergillus species from section Flavi.</title>
        <authorList>
            <consortium name="DOE Joint Genome Institute"/>
            <person name="Kjaerbolling I."/>
            <person name="Vesth T."/>
            <person name="Frisvad J.C."/>
            <person name="Nybo J.L."/>
            <person name="Theobald S."/>
            <person name="Kildgaard S."/>
            <person name="Isbrandt T."/>
            <person name="Kuo A."/>
            <person name="Sato A."/>
            <person name="Lyhne E.K."/>
            <person name="Kogle M.E."/>
            <person name="Wiebenga A."/>
            <person name="Kun R.S."/>
            <person name="Lubbers R.J."/>
            <person name="Makela M.R."/>
            <person name="Barry K."/>
            <person name="Chovatia M."/>
            <person name="Clum A."/>
            <person name="Daum C."/>
            <person name="Haridas S."/>
            <person name="He G."/>
            <person name="LaButti K."/>
            <person name="Lipzen A."/>
            <person name="Mondo S."/>
            <person name="Riley R."/>
            <person name="Salamov A."/>
            <person name="Simmons B.A."/>
            <person name="Magnuson J.K."/>
            <person name="Henrissat B."/>
            <person name="Mortensen U.H."/>
            <person name="Larsen T.O."/>
            <person name="Devries R.P."/>
            <person name="Grigoriev I.V."/>
            <person name="Machida M."/>
            <person name="Baker S.E."/>
            <person name="Andersen M.R."/>
        </authorList>
    </citation>
    <scope>NUCLEOTIDE SEQUENCE [LARGE SCALE GENOMIC DNA]</scope>
    <source>
        <strain evidence="1 2">CBS 151.66</strain>
    </source>
</reference>
<evidence type="ECO:0000313" key="2">
    <source>
        <dbReference type="Proteomes" id="UP000326565"/>
    </source>
</evidence>
<keyword evidence="2" id="KW-1185">Reference proteome</keyword>
<sequence length="97" mass="10089">MSTGFISSGPGCLVSCSVEDQIANAKSSAEAALRVIENAQNALQVVGPLRGLAGARLSPRERHIGLEVGHGRLEIAVESLEEALDALHIAISLMTGR</sequence>
<evidence type="ECO:0000313" key="1">
    <source>
        <dbReference type="EMBL" id="KAB8069208.1"/>
    </source>
</evidence>